<evidence type="ECO:0000256" key="1">
    <source>
        <dbReference type="SAM" id="MobiDB-lite"/>
    </source>
</evidence>
<comment type="caution">
    <text evidence="2">The sequence shown here is derived from an EMBL/GenBank/DDBJ whole genome shotgun (WGS) entry which is preliminary data.</text>
</comment>
<sequence length="68" mass="7702">MITDGTGIPLAATLTGGEPARRHPTDAVDPRDPARAGRRFYSDRAYDRDKSTFALPHWFRRLKTHSFC</sequence>
<dbReference type="AlphaFoldDB" id="A0A841BE16"/>
<reference evidence="2 3" key="1">
    <citation type="submission" date="2020-08" db="EMBL/GenBank/DDBJ databases">
        <title>Sequencing the genomes of 1000 actinobacteria strains.</title>
        <authorList>
            <person name="Klenk H.-P."/>
        </authorList>
    </citation>
    <scope>NUCLEOTIDE SEQUENCE [LARGE SCALE GENOMIC DNA]</scope>
    <source>
        <strain evidence="2 3">DSM 45272</strain>
    </source>
</reference>
<dbReference type="Proteomes" id="UP000580861">
    <property type="component" value="Unassembled WGS sequence"/>
</dbReference>
<protein>
    <submittedName>
        <fullName evidence="2">Uncharacterized protein</fullName>
    </submittedName>
</protein>
<evidence type="ECO:0000313" key="3">
    <source>
        <dbReference type="Proteomes" id="UP000580861"/>
    </source>
</evidence>
<keyword evidence="3" id="KW-1185">Reference proteome</keyword>
<feature type="region of interest" description="Disordered" evidence="1">
    <location>
        <begin position="1"/>
        <end position="36"/>
    </location>
</feature>
<organism evidence="2 3">
    <name type="scientific">Amycolatopsis umgeniensis</name>
    <dbReference type="NCBI Taxonomy" id="336628"/>
    <lineage>
        <taxon>Bacteria</taxon>
        <taxon>Bacillati</taxon>
        <taxon>Actinomycetota</taxon>
        <taxon>Actinomycetes</taxon>
        <taxon>Pseudonocardiales</taxon>
        <taxon>Pseudonocardiaceae</taxon>
        <taxon>Amycolatopsis</taxon>
    </lineage>
</organism>
<gene>
    <name evidence="2" type="ORF">HDA45_007100</name>
</gene>
<proteinExistence type="predicted"/>
<evidence type="ECO:0000313" key="2">
    <source>
        <dbReference type="EMBL" id="MBB5857013.1"/>
    </source>
</evidence>
<feature type="compositionally biased region" description="Basic and acidic residues" evidence="1">
    <location>
        <begin position="19"/>
        <end position="36"/>
    </location>
</feature>
<dbReference type="EMBL" id="JACHMX010000001">
    <property type="protein sequence ID" value="MBB5857013.1"/>
    <property type="molecule type" value="Genomic_DNA"/>
</dbReference>
<name>A0A841BE16_9PSEU</name>
<accession>A0A841BE16</accession>